<sequence length="142" mass="16552">MDRGSEYTSEWIRQTLKSRGVKLIYTTVADSRGNGVAERLNRTLLDRCQIDLLIPIYKNGPEGITGKEFYEQVGEWLHKAQDKLNSNSQEENNEPEFTTETHKHHTIQTQKVRKLQQKNSQPHKHLNDDSNPLQYTYTLLDI</sequence>
<organism evidence="11 12">
    <name type="scientific">Kluyveromyces marxianus</name>
    <name type="common">Yeast</name>
    <name type="synonym">Candida kefyr</name>
    <dbReference type="NCBI Taxonomy" id="4911"/>
    <lineage>
        <taxon>Eukaryota</taxon>
        <taxon>Fungi</taxon>
        <taxon>Dikarya</taxon>
        <taxon>Ascomycota</taxon>
        <taxon>Saccharomycotina</taxon>
        <taxon>Saccharomycetes</taxon>
        <taxon>Saccharomycetales</taxon>
        <taxon>Saccharomycetaceae</taxon>
        <taxon>Kluyveromyces</taxon>
    </lineage>
</organism>
<name>A0ABX6EPW9_KLUMA</name>
<dbReference type="PROSITE" id="PS50994">
    <property type="entry name" value="INTEGRASE"/>
    <property type="match status" value="1"/>
</dbReference>
<feature type="domain" description="Integrase catalytic" evidence="10">
    <location>
        <begin position="1"/>
        <end position="110"/>
    </location>
</feature>
<evidence type="ECO:0000256" key="2">
    <source>
        <dbReference type="ARBA" id="ARBA00004123"/>
    </source>
</evidence>
<comment type="function">
    <text evidence="7">Reverse transcriptase/ribonuclease H (RT) is a multifunctional enzyme that catalyzes the conversion of the retro-elements RNA genome into dsDNA within the VLP. The enzyme displays a DNA polymerase activity that can copy either DNA or RNA templates, and a ribonuclease H (RNase H) activity that cleaves the RNA strand of RNA-DNA heteroduplexes during plus-strand synthesis and hydrolyzes RNA primers. The conversion leads to a linear dsDNA copy of the retrotransposon that includes long terminal repeats (LTRs) at both ends.</text>
</comment>
<evidence type="ECO:0000313" key="12">
    <source>
        <dbReference type="Proteomes" id="UP000422736"/>
    </source>
</evidence>
<comment type="function">
    <text evidence="8">Integrase (IN) targets the VLP to the nucleus, where a subparticle preintegration complex (PIC) containing at least integrase and the newly synthesized dsDNA copy of the retrotransposon must transit the nuclear membrane. Once in the nucleus, integrase performs the integration of the dsDNA into the host genome.</text>
</comment>
<evidence type="ECO:0000256" key="6">
    <source>
        <dbReference type="ARBA" id="ARBA00023242"/>
    </source>
</evidence>
<dbReference type="EMBL" id="CP015055">
    <property type="protein sequence ID" value="QGN14330.1"/>
    <property type="molecule type" value="Genomic_DNA"/>
</dbReference>
<dbReference type="Proteomes" id="UP000422736">
    <property type="component" value="Chromosome 2"/>
</dbReference>
<keyword evidence="5" id="KW-0694">RNA-binding</keyword>
<feature type="region of interest" description="Disordered" evidence="9">
    <location>
        <begin position="83"/>
        <end position="132"/>
    </location>
</feature>
<evidence type="ECO:0000256" key="9">
    <source>
        <dbReference type="SAM" id="MobiDB-lite"/>
    </source>
</evidence>
<gene>
    <name evidence="11" type="primary">TY2B-LR1</name>
    <name evidence="11" type="ORF">FIM1_990</name>
</gene>
<evidence type="ECO:0000259" key="10">
    <source>
        <dbReference type="PROSITE" id="PS50994"/>
    </source>
</evidence>
<protein>
    <submittedName>
        <fullName evidence="11">Transposon Ty2-LR1 Gag-Pol polyprotein</fullName>
    </submittedName>
</protein>
<reference evidence="11 12" key="1">
    <citation type="submission" date="2016-03" db="EMBL/GenBank/DDBJ databases">
        <title>How can Kluyveromyces marxianus grow so fast - potential evolutionary course in Saccharomyces Complex revealed by comparative genomics.</title>
        <authorList>
            <person name="Mo W."/>
            <person name="Lu W."/>
            <person name="Yang X."/>
            <person name="Qi J."/>
            <person name="Lv H."/>
        </authorList>
    </citation>
    <scope>NUCLEOTIDE SEQUENCE [LARGE SCALE GENOMIC DNA]</scope>
    <source>
        <strain evidence="11 12">FIM1</strain>
    </source>
</reference>
<keyword evidence="12" id="KW-1185">Reference proteome</keyword>
<feature type="compositionally biased region" description="Basic residues" evidence="9">
    <location>
        <begin position="102"/>
        <end position="124"/>
    </location>
</feature>
<keyword evidence="4" id="KW-0963">Cytoplasm</keyword>
<accession>A0ABX6EPW9</accession>
<evidence type="ECO:0000256" key="3">
    <source>
        <dbReference type="ARBA" id="ARBA00004496"/>
    </source>
</evidence>
<dbReference type="InterPro" id="IPR036397">
    <property type="entry name" value="RNaseH_sf"/>
</dbReference>
<evidence type="ECO:0000256" key="4">
    <source>
        <dbReference type="ARBA" id="ARBA00022490"/>
    </source>
</evidence>
<comment type="catalytic activity">
    <reaction evidence="1">
        <text>Endonucleolytic cleavage to 5'-phosphomonoester.</text>
        <dbReference type="EC" id="3.1.26.4"/>
    </reaction>
</comment>
<dbReference type="Gene3D" id="3.30.420.10">
    <property type="entry name" value="Ribonuclease H-like superfamily/Ribonuclease H"/>
    <property type="match status" value="1"/>
</dbReference>
<dbReference type="SUPFAM" id="SSF53098">
    <property type="entry name" value="Ribonuclease H-like"/>
    <property type="match status" value="1"/>
</dbReference>
<feature type="compositionally biased region" description="Low complexity" evidence="9">
    <location>
        <begin position="85"/>
        <end position="98"/>
    </location>
</feature>
<dbReference type="InterPro" id="IPR012337">
    <property type="entry name" value="RNaseH-like_sf"/>
</dbReference>
<evidence type="ECO:0000256" key="7">
    <source>
        <dbReference type="ARBA" id="ARBA00025590"/>
    </source>
</evidence>
<evidence type="ECO:0000256" key="1">
    <source>
        <dbReference type="ARBA" id="ARBA00000077"/>
    </source>
</evidence>
<dbReference type="InterPro" id="IPR001584">
    <property type="entry name" value="Integrase_cat-core"/>
</dbReference>
<reference evidence="11 12" key="2">
    <citation type="submission" date="2019-11" db="EMBL/GenBank/DDBJ databases">
        <authorList>
            <person name="Lu H."/>
        </authorList>
    </citation>
    <scope>NUCLEOTIDE SEQUENCE [LARGE SCALE GENOMIC DNA]</scope>
    <source>
        <strain evidence="11 12">FIM1</strain>
    </source>
</reference>
<evidence type="ECO:0000256" key="5">
    <source>
        <dbReference type="ARBA" id="ARBA00022884"/>
    </source>
</evidence>
<comment type="subcellular location">
    <subcellularLocation>
        <location evidence="3">Cytoplasm</location>
    </subcellularLocation>
    <subcellularLocation>
        <location evidence="2">Nucleus</location>
    </subcellularLocation>
</comment>
<keyword evidence="6" id="KW-0539">Nucleus</keyword>
<proteinExistence type="predicted"/>
<evidence type="ECO:0000313" key="11">
    <source>
        <dbReference type="EMBL" id="QGN14330.1"/>
    </source>
</evidence>
<evidence type="ECO:0000256" key="8">
    <source>
        <dbReference type="ARBA" id="ARBA00025615"/>
    </source>
</evidence>